<comment type="subcellular location">
    <subcellularLocation>
        <location evidence="1">Cell inner membrane</location>
        <topology evidence="1">Multi-pass membrane protein</topology>
    </subcellularLocation>
    <subcellularLocation>
        <location evidence="8">Cell membrane</location>
        <topology evidence="8">Multi-pass membrane protein</topology>
    </subcellularLocation>
</comment>
<evidence type="ECO:0000256" key="5">
    <source>
        <dbReference type="ARBA" id="ARBA00022692"/>
    </source>
</evidence>
<dbReference type="InterPro" id="IPR035906">
    <property type="entry name" value="MetI-like_sf"/>
</dbReference>
<dbReference type="Gene3D" id="1.10.3720.10">
    <property type="entry name" value="MetI-like"/>
    <property type="match status" value="1"/>
</dbReference>
<feature type="transmembrane region" description="Helical" evidence="8">
    <location>
        <begin position="231"/>
        <end position="251"/>
    </location>
</feature>
<dbReference type="GeneID" id="97243648"/>
<reference evidence="10 11" key="1">
    <citation type="submission" date="2015-12" db="EMBL/GenBank/DDBJ databases">
        <title>Genome sequence of Tistrella mobilis MCCC 1A02139.</title>
        <authorList>
            <person name="Lu L."/>
            <person name="Lai Q."/>
            <person name="Shao Z."/>
            <person name="Qian P."/>
        </authorList>
    </citation>
    <scope>NUCLEOTIDE SEQUENCE [LARGE SCALE GENOMIC DNA]</scope>
    <source>
        <strain evidence="10 11">MCCC 1A02139</strain>
    </source>
</reference>
<evidence type="ECO:0000256" key="7">
    <source>
        <dbReference type="ARBA" id="ARBA00023136"/>
    </source>
</evidence>
<comment type="similarity">
    <text evidence="8">Belongs to the binding-protein-dependent transport system permease family.</text>
</comment>
<dbReference type="RefSeq" id="WP_014746357.1">
    <property type="nucleotide sequence ID" value="NZ_CP121013.1"/>
</dbReference>
<evidence type="ECO:0000256" key="8">
    <source>
        <dbReference type="RuleBase" id="RU363032"/>
    </source>
</evidence>
<evidence type="ECO:0000256" key="4">
    <source>
        <dbReference type="ARBA" id="ARBA00022519"/>
    </source>
</evidence>
<dbReference type="PANTHER" id="PTHR43357">
    <property type="entry name" value="INNER MEMBRANE ABC TRANSPORTER PERMEASE PROTEIN YDCV"/>
    <property type="match status" value="1"/>
</dbReference>
<dbReference type="CDD" id="cd06261">
    <property type="entry name" value="TM_PBP2"/>
    <property type="match status" value="1"/>
</dbReference>
<keyword evidence="5 8" id="KW-0812">Transmembrane</keyword>
<dbReference type="EMBL" id="LPZR01000205">
    <property type="protein sequence ID" value="KYO50182.1"/>
    <property type="molecule type" value="Genomic_DNA"/>
</dbReference>
<comment type="caution">
    <text evidence="10">The sequence shown here is derived from an EMBL/GenBank/DDBJ whole genome shotgun (WGS) entry which is preliminary data.</text>
</comment>
<evidence type="ECO:0000259" key="9">
    <source>
        <dbReference type="PROSITE" id="PS50928"/>
    </source>
</evidence>
<dbReference type="Pfam" id="PF00528">
    <property type="entry name" value="BPD_transp_1"/>
    <property type="match status" value="1"/>
</dbReference>
<evidence type="ECO:0000256" key="2">
    <source>
        <dbReference type="ARBA" id="ARBA00022448"/>
    </source>
</evidence>
<evidence type="ECO:0000313" key="11">
    <source>
        <dbReference type="Proteomes" id="UP000075787"/>
    </source>
</evidence>
<protein>
    <submittedName>
        <fullName evidence="10">ABC transporter permease</fullName>
    </submittedName>
</protein>
<accession>A0A162JZL0</accession>
<feature type="transmembrane region" description="Helical" evidence="8">
    <location>
        <begin position="100"/>
        <end position="121"/>
    </location>
</feature>
<name>A0A162JZL0_9PROT</name>
<keyword evidence="3" id="KW-1003">Cell membrane</keyword>
<sequence>MTLAPGRAVAVTAVLVVIFLQLPVVVTVLAAFSSTSYLTIPPQGLTLGWFAKVLSDPDYLSAIWLSLLLAVVSTTISLVLGVAAAWALHAKALPGSEAIASFLMAPLVFPSVVIGVALLQYVSLLRLYGGTGVLIAAHVVITVPYIVRAALSSLGGIDRSLDEAARVLGATGFEAFRLVTLPLIRPGLIAGALFALVTSLDNVPVTIFLLGPGQQTLPVLIFSSVEHGVDPSVAAVSTLMIVLTGLILFVAERRTGFHKFV</sequence>
<proteinExistence type="inferred from homology"/>
<keyword evidence="6 8" id="KW-1133">Transmembrane helix</keyword>
<organism evidence="10 11">
    <name type="scientific">Tistrella mobilis</name>
    <dbReference type="NCBI Taxonomy" id="171437"/>
    <lineage>
        <taxon>Bacteria</taxon>
        <taxon>Pseudomonadati</taxon>
        <taxon>Pseudomonadota</taxon>
        <taxon>Alphaproteobacteria</taxon>
        <taxon>Geminicoccales</taxon>
        <taxon>Geminicoccaceae</taxon>
        <taxon>Tistrella</taxon>
    </lineage>
</organism>
<evidence type="ECO:0000256" key="6">
    <source>
        <dbReference type="ARBA" id="ARBA00022989"/>
    </source>
</evidence>
<feature type="transmembrane region" description="Helical" evidence="8">
    <location>
        <begin position="62"/>
        <end position="88"/>
    </location>
</feature>
<evidence type="ECO:0000256" key="1">
    <source>
        <dbReference type="ARBA" id="ARBA00004429"/>
    </source>
</evidence>
<dbReference type="InterPro" id="IPR000515">
    <property type="entry name" value="MetI-like"/>
</dbReference>
<feature type="transmembrane region" description="Helical" evidence="8">
    <location>
        <begin position="187"/>
        <end position="211"/>
    </location>
</feature>
<keyword evidence="7 8" id="KW-0472">Membrane</keyword>
<dbReference type="GO" id="GO:0005886">
    <property type="term" value="C:plasma membrane"/>
    <property type="evidence" value="ECO:0007669"/>
    <property type="project" value="UniProtKB-SubCell"/>
</dbReference>
<dbReference type="OMA" id="MYNQIAQ"/>
<gene>
    <name evidence="10" type="ORF">AUP44_14120</name>
</gene>
<feature type="transmembrane region" description="Helical" evidence="8">
    <location>
        <begin position="127"/>
        <end position="147"/>
    </location>
</feature>
<dbReference type="PROSITE" id="PS50928">
    <property type="entry name" value="ABC_TM1"/>
    <property type="match status" value="1"/>
</dbReference>
<keyword evidence="4" id="KW-0997">Cell inner membrane</keyword>
<keyword evidence="2 8" id="KW-0813">Transport</keyword>
<evidence type="ECO:0000256" key="3">
    <source>
        <dbReference type="ARBA" id="ARBA00022475"/>
    </source>
</evidence>
<dbReference type="AlphaFoldDB" id="A0A162JZL0"/>
<dbReference type="SUPFAM" id="SSF161098">
    <property type="entry name" value="MetI-like"/>
    <property type="match status" value="1"/>
</dbReference>
<dbReference type="OrthoDB" id="8156137at2"/>
<dbReference type="GO" id="GO:0055085">
    <property type="term" value="P:transmembrane transport"/>
    <property type="evidence" value="ECO:0007669"/>
    <property type="project" value="InterPro"/>
</dbReference>
<dbReference type="Proteomes" id="UP000075787">
    <property type="component" value="Unassembled WGS sequence"/>
</dbReference>
<feature type="domain" description="ABC transmembrane type-1" evidence="9">
    <location>
        <begin position="63"/>
        <end position="251"/>
    </location>
</feature>
<dbReference type="PANTHER" id="PTHR43357:SF4">
    <property type="entry name" value="INNER MEMBRANE ABC TRANSPORTER PERMEASE PROTEIN YDCV"/>
    <property type="match status" value="1"/>
</dbReference>
<evidence type="ECO:0000313" key="10">
    <source>
        <dbReference type="EMBL" id="KYO50182.1"/>
    </source>
</evidence>